<dbReference type="Pfam" id="PF23618">
    <property type="entry name" value="T4_gp9_10_C"/>
    <property type="match status" value="1"/>
</dbReference>
<dbReference type="Gene3D" id="2.60.40.1680">
    <property type="entry name" value="4-oxalocrotonate tautomerase-like"/>
    <property type="match status" value="1"/>
</dbReference>
<gene>
    <name evidence="3" type="ORF">Ah1_00220</name>
</gene>
<evidence type="ECO:0000259" key="2">
    <source>
        <dbReference type="Pfam" id="PF23618"/>
    </source>
</evidence>
<dbReference type="SUPFAM" id="SSF50017">
    <property type="entry name" value="gp9"/>
    <property type="match status" value="1"/>
</dbReference>
<protein>
    <submittedName>
        <fullName evidence="3">Baseplate wedge tail fiber connector</fullName>
    </submittedName>
</protein>
<dbReference type="InterPro" id="IPR056391">
    <property type="entry name" value="Baseplate_gp9_C"/>
</dbReference>
<dbReference type="InterPro" id="IPR036240">
    <property type="entry name" value="Gp9-like_sf"/>
</dbReference>
<accession>A0A2H4YEY9</accession>
<dbReference type="InterPro" id="IPR027412">
    <property type="entry name" value="Gp9_C_dom_sf"/>
</dbReference>
<evidence type="ECO:0000313" key="4">
    <source>
        <dbReference type="Proteomes" id="UP000240934"/>
    </source>
</evidence>
<keyword evidence="4" id="KW-1185">Reference proteome</keyword>
<dbReference type="Gene3D" id="2.60.120.640">
    <property type="entry name" value="gp9"/>
    <property type="match status" value="1"/>
</dbReference>
<proteinExistence type="predicted"/>
<reference evidence="3 4" key="1">
    <citation type="submission" date="2017-10" db="EMBL/GenBank/DDBJ databases">
        <title>Antibacterial composition for extension of chilled fish shelf life and decreasing of risk of food-borne infections, bacteriophage strains for its preparation.</title>
        <authorList>
            <person name="Zulkarneev E.R."/>
            <person name="Aleshkin A.V."/>
            <person name="Rubalsky O.V."/>
            <person name="Kiseleva I.A."/>
            <person name="Rubalskii E.O."/>
            <person name="Lebedev S.N."/>
        </authorList>
    </citation>
    <scope>NUCLEOTIDE SEQUENCE [LARGE SCALE GENOMIC DNA]</scope>
</reference>
<organism evidence="3 4">
    <name type="scientific">Aeromonas phage Ah1</name>
    <dbReference type="NCBI Taxonomy" id="2053701"/>
    <lineage>
        <taxon>Viruses</taxon>
        <taxon>Duplodnaviria</taxon>
        <taxon>Heunggongvirae</taxon>
        <taxon>Uroviricota</taxon>
        <taxon>Caudoviricetes</taxon>
        <taxon>Pantevenvirales</taxon>
        <taxon>Straboviridae</taxon>
        <taxon>Cinqassovirus</taxon>
        <taxon>Cinqassovirus ah1</taxon>
    </lineage>
</organism>
<dbReference type="EMBL" id="MG250483">
    <property type="protein sequence ID" value="AUE22738.1"/>
    <property type="molecule type" value="Genomic_DNA"/>
</dbReference>
<dbReference type="Proteomes" id="UP000240934">
    <property type="component" value="Segment"/>
</dbReference>
<feature type="domain" description="Baseplate structural protein Gp9/Gp10 N-terminal" evidence="1">
    <location>
        <begin position="7"/>
        <end position="183"/>
    </location>
</feature>
<sequence>MQQTKILIDTGEEGVEGTGDTLYQGGTSLNRNLNSLYNVFGDYRQFKSDAGQGNQVMTLHAGGYYQKHSRAYYAGAEQPSGNPVEFGSLHDLSVTRDGAGDLIVTLPAGNNHQGEYVHVINTDGSVGVGSGKEVIIRVSGSGDSIGTLGTQMKIQKPYFSIRLWVDKANPTGSHWSYKVESLFGDGSVPYNSVISNIGTGVTKDIPLFNKFQYNAVKHMVFVTERGSNIQQEASEVLVLVNNSNNNDNTVYMTEYARIRTKSTANSKDDLLYEADYRIVNGVVRMYVKNIGSTAIDVTVKAIESIGGQ</sequence>
<dbReference type="GO" id="GO:0019076">
    <property type="term" value="P:viral release from host cell"/>
    <property type="evidence" value="ECO:0007669"/>
    <property type="project" value="InterPro"/>
</dbReference>
<feature type="domain" description="Baseplate protein gp9-like C-terminal" evidence="2">
    <location>
        <begin position="188"/>
        <end position="284"/>
    </location>
</feature>
<dbReference type="Pfam" id="PF07880">
    <property type="entry name" value="T4_gp9_10_N"/>
    <property type="match status" value="1"/>
</dbReference>
<evidence type="ECO:0000313" key="3">
    <source>
        <dbReference type="EMBL" id="AUE22738.1"/>
    </source>
</evidence>
<dbReference type="InterPro" id="IPR008987">
    <property type="entry name" value="Baseplate_struct_prot_Gp9/10_N"/>
</dbReference>
<evidence type="ECO:0000259" key="1">
    <source>
        <dbReference type="Pfam" id="PF07880"/>
    </source>
</evidence>
<dbReference type="InterPro" id="IPR027411">
    <property type="entry name" value="Gp9/Gp10_mid_dom_sf"/>
</dbReference>
<dbReference type="Gene3D" id="1.20.5.960">
    <property type="entry name" value="Bacteriophage t4 gene product 9 (gp9)"/>
    <property type="match status" value="1"/>
</dbReference>
<name>A0A2H4YEY9_9CAUD</name>